<protein>
    <submittedName>
        <fullName evidence="2">Stage II sporulation protein P</fullName>
    </submittedName>
</protein>
<feature type="region of interest" description="Disordered" evidence="1">
    <location>
        <begin position="55"/>
        <end position="87"/>
    </location>
</feature>
<dbReference type="InterPro" id="IPR010897">
    <property type="entry name" value="Spore_II_P"/>
</dbReference>
<dbReference type="AlphaFoldDB" id="A0A0K9F8D1"/>
<dbReference type="NCBIfam" id="TIGR02867">
    <property type="entry name" value="spore_II_P"/>
    <property type="match status" value="1"/>
</dbReference>
<gene>
    <name evidence="2" type="ORF">ACZ11_17255</name>
</gene>
<feature type="compositionally biased region" description="Low complexity" evidence="1">
    <location>
        <begin position="76"/>
        <end position="85"/>
    </location>
</feature>
<evidence type="ECO:0000313" key="2">
    <source>
        <dbReference type="EMBL" id="KMY30438.1"/>
    </source>
</evidence>
<dbReference type="PATRIC" id="fig|582475.4.peg.4548"/>
<organism evidence="2 3">
    <name type="scientific">Lysinibacillus xylanilyticus</name>
    <dbReference type="NCBI Taxonomy" id="582475"/>
    <lineage>
        <taxon>Bacteria</taxon>
        <taxon>Bacillati</taxon>
        <taxon>Bacillota</taxon>
        <taxon>Bacilli</taxon>
        <taxon>Bacillales</taxon>
        <taxon>Bacillaceae</taxon>
        <taxon>Lysinibacillus</taxon>
    </lineage>
</organism>
<feature type="compositionally biased region" description="Basic and acidic residues" evidence="1">
    <location>
        <begin position="58"/>
        <end position="75"/>
    </location>
</feature>
<evidence type="ECO:0000256" key="1">
    <source>
        <dbReference type="SAM" id="MobiDB-lite"/>
    </source>
</evidence>
<reference evidence="3" key="1">
    <citation type="submission" date="2015-07" db="EMBL/GenBank/DDBJ databases">
        <authorList>
            <consortium name="Consortium for Microbial Forensics and Genomics (microFORGE)"/>
            <person name="Knight B.M."/>
            <person name="Roberts D.P."/>
            <person name="Lin D."/>
            <person name="Hari K."/>
            <person name="Fletcher J."/>
            <person name="Melcher U."/>
            <person name="Blagden T."/>
            <person name="Winegar R.A."/>
        </authorList>
    </citation>
    <scope>NUCLEOTIDE SEQUENCE [LARGE SCALE GENOMIC DNA]</scope>
    <source>
        <strain evidence="3">DSM 23493</strain>
    </source>
</reference>
<accession>A0A0K9F8D1</accession>
<dbReference type="EMBL" id="LFXJ01000008">
    <property type="protein sequence ID" value="KMY30438.1"/>
    <property type="molecule type" value="Genomic_DNA"/>
</dbReference>
<name>A0A0K9F8D1_9BACI</name>
<evidence type="ECO:0000313" key="3">
    <source>
        <dbReference type="Proteomes" id="UP000037326"/>
    </source>
</evidence>
<sequence>MLKKLQWSFGLLLFFFVLPVIAGQLPFNKQASTPIKEPEDKQVVYAATNLAEQSALEQTKEETKEETQDQTKVETQDQTQDQTQDSSKDPFKVLLLFTHSQESYQPVVKAASGKAAVYDEKTNILNLKDTISKHFSMNGIQTDVLDVDVMKELKLKGKSFPDSYNFVRPYLEKRLQEQSYDLVIDLHRDSAKKNATTLTYNNESYARIAIVIGAEHKNYRWNTAYAESLSAAMNEIVPKISRGVISKSGDNVDGRYNQDLTKEMILIELGGIDNTGEELNRTIAVIGKAISKSFITGKQQ</sequence>
<dbReference type="Proteomes" id="UP000037326">
    <property type="component" value="Unassembled WGS sequence"/>
</dbReference>
<dbReference type="OrthoDB" id="1633470at2"/>
<dbReference type="SUPFAM" id="SSF53187">
    <property type="entry name" value="Zn-dependent exopeptidases"/>
    <property type="match status" value="1"/>
</dbReference>
<comment type="caution">
    <text evidence="2">The sequence shown here is derived from an EMBL/GenBank/DDBJ whole genome shotgun (WGS) entry which is preliminary data.</text>
</comment>
<dbReference type="Pfam" id="PF07454">
    <property type="entry name" value="SpoIIP"/>
    <property type="match status" value="1"/>
</dbReference>
<proteinExistence type="predicted"/>